<dbReference type="EMBL" id="JAFLRJ010000146">
    <property type="protein sequence ID" value="MBO0513307.1"/>
    <property type="molecule type" value="Genomic_DNA"/>
</dbReference>
<keyword evidence="5" id="KW-1185">Reference proteome</keyword>
<evidence type="ECO:0000313" key="5">
    <source>
        <dbReference type="Proteomes" id="UP000664167"/>
    </source>
</evidence>
<sequence>MPIDSPGDVSIGRLPRRERPGSQAAPRSPGGRTVAEDRTSELALLVETCQDAIITRTAQGIITFCNAAAERLYGYTAQEMIGRHVSMLTPPERRDEVAGLQHRIDRGQRIKHLETVRTASDGRLLNVDESVWPIRNRAGTITGAYSIVRDVADRMREDALRAGLHQDQRHIALTLQNALMRTPSAIPGTRVASRYLPSTRGHGVGGDWFDLVPLGAGRVGVIIGDVMGRGLDAAVVMGQLRSAARALALAGLEPSELMRALDAFTTGLPEQLVTCAYLRLDPARGELTACSAGHLPILLVTPDGRVDTLPVPVSVPLGVGQIAHHQVLLPLPTCSTLALYTDGLIETPRTDLDDRLLHLTDTLRTAFATTRELEHVADRVLQALLPDAAPYADDVTLLLISQADTPAAKADQRLSHRGRSGRGGRATTPRIS</sequence>
<dbReference type="Pfam" id="PF07228">
    <property type="entry name" value="SpoIIE"/>
    <property type="match status" value="1"/>
</dbReference>
<dbReference type="PANTHER" id="PTHR43156:SF2">
    <property type="entry name" value="STAGE II SPORULATION PROTEIN E"/>
    <property type="match status" value="1"/>
</dbReference>
<protein>
    <submittedName>
        <fullName evidence="4">SpoIIE family protein phosphatase</fullName>
    </submittedName>
</protein>
<evidence type="ECO:0000256" key="1">
    <source>
        <dbReference type="ARBA" id="ARBA00022801"/>
    </source>
</evidence>
<dbReference type="GO" id="GO:0016791">
    <property type="term" value="F:phosphatase activity"/>
    <property type="evidence" value="ECO:0007669"/>
    <property type="project" value="TreeGrafter"/>
</dbReference>
<dbReference type="InterPro" id="IPR013767">
    <property type="entry name" value="PAS_fold"/>
</dbReference>
<dbReference type="Gene3D" id="3.30.450.20">
    <property type="entry name" value="PAS domain"/>
    <property type="match status" value="1"/>
</dbReference>
<dbReference type="Pfam" id="PF00989">
    <property type="entry name" value="PAS"/>
    <property type="match status" value="1"/>
</dbReference>
<comment type="caution">
    <text evidence="4">The sequence shown here is derived from an EMBL/GenBank/DDBJ whole genome shotgun (WGS) entry which is preliminary data.</text>
</comment>
<feature type="region of interest" description="Disordered" evidence="2">
    <location>
        <begin position="409"/>
        <end position="432"/>
    </location>
</feature>
<dbReference type="CDD" id="cd00130">
    <property type="entry name" value="PAS"/>
    <property type="match status" value="1"/>
</dbReference>
<dbReference type="InterPro" id="IPR036457">
    <property type="entry name" value="PPM-type-like_dom_sf"/>
</dbReference>
<dbReference type="SMART" id="SM00091">
    <property type="entry name" value="PAS"/>
    <property type="match status" value="1"/>
</dbReference>
<evidence type="ECO:0000259" key="3">
    <source>
        <dbReference type="PROSITE" id="PS50112"/>
    </source>
</evidence>
<dbReference type="PROSITE" id="PS50112">
    <property type="entry name" value="PAS"/>
    <property type="match status" value="1"/>
</dbReference>
<dbReference type="NCBIfam" id="TIGR00229">
    <property type="entry name" value="sensory_box"/>
    <property type="match status" value="1"/>
</dbReference>
<dbReference type="SUPFAM" id="SSF55785">
    <property type="entry name" value="PYP-like sensor domain (PAS domain)"/>
    <property type="match status" value="1"/>
</dbReference>
<dbReference type="RefSeq" id="WP_206962732.1">
    <property type="nucleotide sequence ID" value="NZ_BAAAJJ010000007.1"/>
</dbReference>
<keyword evidence="1" id="KW-0378">Hydrolase</keyword>
<dbReference type="SMART" id="SM00331">
    <property type="entry name" value="PP2C_SIG"/>
    <property type="match status" value="1"/>
</dbReference>
<dbReference type="GO" id="GO:0006355">
    <property type="term" value="P:regulation of DNA-templated transcription"/>
    <property type="evidence" value="ECO:0007669"/>
    <property type="project" value="InterPro"/>
</dbReference>
<gene>
    <name evidence="4" type="ORF">J0695_16080</name>
</gene>
<name>A0A939F753_9ACTN</name>
<dbReference type="Proteomes" id="UP000664167">
    <property type="component" value="Unassembled WGS sequence"/>
</dbReference>
<dbReference type="AlphaFoldDB" id="A0A939F753"/>
<evidence type="ECO:0000313" key="4">
    <source>
        <dbReference type="EMBL" id="MBO0513307.1"/>
    </source>
</evidence>
<evidence type="ECO:0000256" key="2">
    <source>
        <dbReference type="SAM" id="MobiDB-lite"/>
    </source>
</evidence>
<dbReference type="PANTHER" id="PTHR43156">
    <property type="entry name" value="STAGE II SPORULATION PROTEIN E-RELATED"/>
    <property type="match status" value="1"/>
</dbReference>
<dbReference type="InterPro" id="IPR035965">
    <property type="entry name" value="PAS-like_dom_sf"/>
</dbReference>
<organism evidence="4 5">
    <name type="scientific">Streptomyces beijiangensis</name>
    <dbReference type="NCBI Taxonomy" id="163361"/>
    <lineage>
        <taxon>Bacteria</taxon>
        <taxon>Bacillati</taxon>
        <taxon>Actinomycetota</taxon>
        <taxon>Actinomycetes</taxon>
        <taxon>Kitasatosporales</taxon>
        <taxon>Streptomycetaceae</taxon>
        <taxon>Streptomyces</taxon>
    </lineage>
</organism>
<feature type="domain" description="PAS" evidence="3">
    <location>
        <begin position="38"/>
        <end position="107"/>
    </location>
</feature>
<dbReference type="InterPro" id="IPR000014">
    <property type="entry name" value="PAS"/>
</dbReference>
<accession>A0A939F753</accession>
<dbReference type="Gene3D" id="3.60.40.10">
    <property type="entry name" value="PPM-type phosphatase domain"/>
    <property type="match status" value="1"/>
</dbReference>
<proteinExistence type="predicted"/>
<dbReference type="InterPro" id="IPR001932">
    <property type="entry name" value="PPM-type_phosphatase-like_dom"/>
</dbReference>
<reference evidence="4" key="1">
    <citation type="submission" date="2021-03" db="EMBL/GenBank/DDBJ databases">
        <title>Streptomyces poriferae sp. nov., a novel marine sponge-derived Actinobacteria species with anti-MRSA activity.</title>
        <authorList>
            <person name="Sandoval-Powers M."/>
            <person name="Kralova S."/>
            <person name="Nguyen G.-S."/>
            <person name="Fawwal D."/>
            <person name="Degnes K."/>
            <person name="Klinkenberg G."/>
            <person name="Sletta H."/>
            <person name="Wentzel A."/>
            <person name="Liles M.R."/>
        </authorList>
    </citation>
    <scope>NUCLEOTIDE SEQUENCE</scope>
    <source>
        <strain evidence="4">DSM 41794</strain>
    </source>
</reference>
<feature type="region of interest" description="Disordered" evidence="2">
    <location>
        <begin position="1"/>
        <end position="36"/>
    </location>
</feature>
<dbReference type="InterPro" id="IPR052016">
    <property type="entry name" value="Bact_Sigma-Reg"/>
</dbReference>